<evidence type="ECO:0000313" key="2">
    <source>
        <dbReference type="EMBL" id="CAH2075668.1"/>
    </source>
</evidence>
<gene>
    <name evidence="2" type="ORF">IPOD504_LOCUS16995</name>
</gene>
<sequence>MRATRRAKSPGSGAIAGGMGSHVAADTATSRQLPRAATGPPVPEGMHGDLPLFVRAACVMHDALGMPHCVLMPPRPPQRLNASTPQRLSDSATQRLRDSAAQRHHYAPSLPAERSVDADPTARRSPKPKAALATP</sequence>
<protein>
    <submittedName>
        <fullName evidence="2">Uncharacterized protein</fullName>
    </submittedName>
</protein>
<name>A0ABN8J986_9NEOP</name>
<feature type="region of interest" description="Disordered" evidence="1">
    <location>
        <begin position="1"/>
        <end position="48"/>
    </location>
</feature>
<reference evidence="2" key="1">
    <citation type="submission" date="2022-03" db="EMBL/GenBank/DDBJ databases">
        <authorList>
            <person name="Martin H S."/>
        </authorList>
    </citation>
    <scope>NUCLEOTIDE SEQUENCE</scope>
</reference>
<dbReference type="Proteomes" id="UP000837857">
    <property type="component" value="Chromosome 8"/>
</dbReference>
<evidence type="ECO:0000256" key="1">
    <source>
        <dbReference type="SAM" id="MobiDB-lite"/>
    </source>
</evidence>
<evidence type="ECO:0000313" key="3">
    <source>
        <dbReference type="Proteomes" id="UP000837857"/>
    </source>
</evidence>
<keyword evidence="3" id="KW-1185">Reference proteome</keyword>
<feature type="compositionally biased region" description="Polar residues" evidence="1">
    <location>
        <begin position="80"/>
        <end position="94"/>
    </location>
</feature>
<feature type="non-terminal residue" evidence="2">
    <location>
        <position position="135"/>
    </location>
</feature>
<dbReference type="EMBL" id="OW152820">
    <property type="protein sequence ID" value="CAH2075668.1"/>
    <property type="molecule type" value="Genomic_DNA"/>
</dbReference>
<accession>A0ABN8J986</accession>
<feature type="region of interest" description="Disordered" evidence="1">
    <location>
        <begin position="67"/>
        <end position="135"/>
    </location>
</feature>
<organism evidence="2 3">
    <name type="scientific">Iphiclides podalirius</name>
    <name type="common">scarce swallowtail</name>
    <dbReference type="NCBI Taxonomy" id="110791"/>
    <lineage>
        <taxon>Eukaryota</taxon>
        <taxon>Metazoa</taxon>
        <taxon>Ecdysozoa</taxon>
        <taxon>Arthropoda</taxon>
        <taxon>Hexapoda</taxon>
        <taxon>Insecta</taxon>
        <taxon>Pterygota</taxon>
        <taxon>Neoptera</taxon>
        <taxon>Endopterygota</taxon>
        <taxon>Lepidoptera</taxon>
        <taxon>Glossata</taxon>
        <taxon>Ditrysia</taxon>
        <taxon>Papilionoidea</taxon>
        <taxon>Papilionidae</taxon>
        <taxon>Papilioninae</taxon>
        <taxon>Iphiclides</taxon>
    </lineage>
</organism>
<proteinExistence type="predicted"/>